<comment type="caution">
    <text evidence="4">The sequence shown here is derived from an EMBL/GenBank/DDBJ whole genome shotgun (WGS) entry which is preliminary data.</text>
</comment>
<comment type="similarity">
    <text evidence="1">Belongs to the bacterial solute-binding protein 7 family.</text>
</comment>
<evidence type="ECO:0000256" key="3">
    <source>
        <dbReference type="ARBA" id="ARBA00022729"/>
    </source>
</evidence>
<proteinExistence type="inferred from homology"/>
<gene>
    <name evidence="4" type="ORF">HGQ17_01725</name>
</gene>
<reference evidence="4 5" key="1">
    <citation type="submission" date="2020-04" db="EMBL/GenBank/DDBJ databases">
        <title>Nesterenkonia sp. nov., isolated from marine sediment.</title>
        <authorList>
            <person name="Zhang G."/>
        </authorList>
    </citation>
    <scope>NUCLEOTIDE SEQUENCE [LARGE SCALE GENOMIC DNA]</scope>
    <source>
        <strain evidence="4 5">MY13</strain>
    </source>
</reference>
<dbReference type="InterPro" id="IPR018389">
    <property type="entry name" value="DctP_fam"/>
</dbReference>
<dbReference type="Pfam" id="PF03480">
    <property type="entry name" value="DctP"/>
    <property type="match status" value="1"/>
</dbReference>
<evidence type="ECO:0000256" key="2">
    <source>
        <dbReference type="ARBA" id="ARBA00022448"/>
    </source>
</evidence>
<dbReference type="AlphaFoldDB" id="A0A7X8TIM5"/>
<evidence type="ECO:0000256" key="1">
    <source>
        <dbReference type="ARBA" id="ARBA00009023"/>
    </source>
</evidence>
<name>A0A7X8TIM5_9MICC</name>
<dbReference type="PANTHER" id="PTHR33376">
    <property type="match status" value="1"/>
</dbReference>
<dbReference type="EMBL" id="JABAHY010000001">
    <property type="protein sequence ID" value="NLS08743.1"/>
    <property type="molecule type" value="Genomic_DNA"/>
</dbReference>
<dbReference type="Proteomes" id="UP000523139">
    <property type="component" value="Unassembled WGS sequence"/>
</dbReference>
<accession>A0A7X8TIM5</accession>
<dbReference type="PROSITE" id="PS51257">
    <property type="entry name" value="PROKAR_LIPOPROTEIN"/>
    <property type="match status" value="1"/>
</dbReference>
<dbReference type="RefSeq" id="WP_168886231.1">
    <property type="nucleotide sequence ID" value="NZ_JABAHY010000001.1"/>
</dbReference>
<organism evidence="4 5">
    <name type="scientific">Nesterenkonia sedimenti</name>
    <dbReference type="NCBI Taxonomy" id="1463632"/>
    <lineage>
        <taxon>Bacteria</taxon>
        <taxon>Bacillati</taxon>
        <taxon>Actinomycetota</taxon>
        <taxon>Actinomycetes</taxon>
        <taxon>Micrococcales</taxon>
        <taxon>Micrococcaceae</taxon>
        <taxon>Nesterenkonia</taxon>
    </lineage>
</organism>
<evidence type="ECO:0000313" key="5">
    <source>
        <dbReference type="Proteomes" id="UP000523139"/>
    </source>
</evidence>
<evidence type="ECO:0000313" key="4">
    <source>
        <dbReference type="EMBL" id="NLS08743.1"/>
    </source>
</evidence>
<dbReference type="InterPro" id="IPR038404">
    <property type="entry name" value="TRAP_DctP_sf"/>
</dbReference>
<sequence length="427" mass="45487">MKNTKSDHTRLTTFGLRFTAVGAVLALTACGGSVGGGGEDRGEGYEYGASEEEIHALVEDLDPITITFQPSGASPEAPSAPGGLVVKEAIEERSNGKITVDLAWGHSVAGYDEVHDALADGRVDLSHTLPSYHPDEFPAVDAFNDMLNFPSSPWSGELAANAAAVSVGFDTPEVMADFEDKGLIPLAPTFLGGGYYVICSGDVPVELEDWQGLQVRVGASAQADVVSELGASPVSLDRTEVYEGLQRGTVDCAISQLTDVASFGLAEVAPNIGYLTEAGLPRVISSLVASPSIEELPLVYQQIIHDAAGDYYHGAIRGSIDVGVPVVEQVQELDGSFQELSSEVQAAIAESNTNRADRTAEESMLDPEVYEQLNSAYEEWADDVEEMGYVDGGTIEDMHQWHEGEDIDYSSVVEAYFLSTAQANRPE</sequence>
<keyword evidence="2" id="KW-0813">Transport</keyword>
<dbReference type="Gene3D" id="3.40.190.170">
    <property type="entry name" value="Bacterial extracellular solute-binding protein, family 7"/>
    <property type="match status" value="1"/>
</dbReference>
<protein>
    <submittedName>
        <fullName evidence="4">C4-dicarboxylate ABC transporter substrate-binding protein</fullName>
    </submittedName>
</protein>
<keyword evidence="3" id="KW-0732">Signal</keyword>
<keyword evidence="5" id="KW-1185">Reference proteome</keyword>
<dbReference type="GO" id="GO:0055085">
    <property type="term" value="P:transmembrane transport"/>
    <property type="evidence" value="ECO:0007669"/>
    <property type="project" value="InterPro"/>
</dbReference>
<dbReference type="PANTHER" id="PTHR33376:SF7">
    <property type="entry name" value="C4-DICARBOXYLATE-BINDING PROTEIN DCTB"/>
    <property type="match status" value="1"/>
</dbReference>